<proteinExistence type="predicted"/>
<evidence type="ECO:0000313" key="1">
    <source>
        <dbReference type="EMBL" id="MBW6398878.1"/>
    </source>
</evidence>
<keyword evidence="2" id="KW-1185">Reference proteome</keyword>
<name>A0ABS7A9A3_9PROT</name>
<dbReference type="RefSeq" id="WP_219763478.1">
    <property type="nucleotide sequence ID" value="NZ_JAHYBZ010000004.1"/>
</dbReference>
<reference evidence="1 2" key="1">
    <citation type="submission" date="2021-07" db="EMBL/GenBank/DDBJ databases">
        <authorList>
            <person name="So Y."/>
        </authorList>
    </citation>
    <scope>NUCLEOTIDE SEQUENCE [LARGE SCALE GENOMIC DNA]</scope>
    <source>
        <strain evidence="1 2">HJA6</strain>
    </source>
</reference>
<protein>
    <submittedName>
        <fullName evidence="1">Uncharacterized protein</fullName>
    </submittedName>
</protein>
<comment type="caution">
    <text evidence="1">The sequence shown here is derived from an EMBL/GenBank/DDBJ whole genome shotgun (WGS) entry which is preliminary data.</text>
</comment>
<accession>A0ABS7A9A3</accession>
<sequence length="71" mass="7409">MKMTAAPSHATDLPVSTRLPLRASSELATGYLAAVTPALESALANAHEAGHERAVRILHAVLAILDDPGLR</sequence>
<evidence type="ECO:0000313" key="2">
    <source>
        <dbReference type="Proteomes" id="UP001196565"/>
    </source>
</evidence>
<organism evidence="1 2">
    <name type="scientific">Roseomonas alba</name>
    <dbReference type="NCBI Taxonomy" id="2846776"/>
    <lineage>
        <taxon>Bacteria</taxon>
        <taxon>Pseudomonadati</taxon>
        <taxon>Pseudomonadota</taxon>
        <taxon>Alphaproteobacteria</taxon>
        <taxon>Acetobacterales</taxon>
        <taxon>Roseomonadaceae</taxon>
        <taxon>Roseomonas</taxon>
    </lineage>
</organism>
<dbReference type="EMBL" id="JAHYBZ010000004">
    <property type="protein sequence ID" value="MBW6398878.1"/>
    <property type="molecule type" value="Genomic_DNA"/>
</dbReference>
<gene>
    <name evidence="1" type="ORF">KPL78_13520</name>
</gene>
<dbReference type="Proteomes" id="UP001196565">
    <property type="component" value="Unassembled WGS sequence"/>
</dbReference>